<evidence type="ECO:0008006" key="3">
    <source>
        <dbReference type="Google" id="ProtNLM"/>
    </source>
</evidence>
<name>A0A8T0MIJ4_PANVG</name>
<gene>
    <name evidence="1" type="ORF">PVAP13_9NG205573</name>
</gene>
<dbReference type="OrthoDB" id="2507178at2759"/>
<dbReference type="PANTHER" id="PTHR45125:SF40">
    <property type="entry name" value="OS06G0117800 PROTEIN"/>
    <property type="match status" value="1"/>
</dbReference>
<evidence type="ECO:0000313" key="1">
    <source>
        <dbReference type="EMBL" id="KAG2536588.1"/>
    </source>
</evidence>
<protein>
    <recommendedName>
        <fullName evidence="3">No apical meristem-associated C-terminal domain-containing protein</fullName>
    </recommendedName>
</protein>
<accession>A0A8T0MIJ4</accession>
<evidence type="ECO:0000313" key="2">
    <source>
        <dbReference type="Proteomes" id="UP000823388"/>
    </source>
</evidence>
<proteinExistence type="predicted"/>
<dbReference type="PANTHER" id="PTHR45125">
    <property type="entry name" value="F21J9.4-RELATED"/>
    <property type="match status" value="1"/>
</dbReference>
<dbReference type="Proteomes" id="UP000823388">
    <property type="component" value="Chromosome 9N"/>
</dbReference>
<organism evidence="1 2">
    <name type="scientific">Panicum virgatum</name>
    <name type="common">Blackwell switchgrass</name>
    <dbReference type="NCBI Taxonomy" id="38727"/>
    <lineage>
        <taxon>Eukaryota</taxon>
        <taxon>Viridiplantae</taxon>
        <taxon>Streptophyta</taxon>
        <taxon>Embryophyta</taxon>
        <taxon>Tracheophyta</taxon>
        <taxon>Spermatophyta</taxon>
        <taxon>Magnoliopsida</taxon>
        <taxon>Liliopsida</taxon>
        <taxon>Poales</taxon>
        <taxon>Poaceae</taxon>
        <taxon>PACMAD clade</taxon>
        <taxon>Panicoideae</taxon>
        <taxon>Panicodae</taxon>
        <taxon>Paniceae</taxon>
        <taxon>Panicinae</taxon>
        <taxon>Panicum</taxon>
        <taxon>Panicum sect. Hiantes</taxon>
    </lineage>
</organism>
<dbReference type="EMBL" id="CM029054">
    <property type="protein sequence ID" value="KAG2536588.1"/>
    <property type="molecule type" value="Genomic_DNA"/>
</dbReference>
<reference evidence="1" key="1">
    <citation type="submission" date="2020-05" db="EMBL/GenBank/DDBJ databases">
        <title>WGS assembly of Panicum virgatum.</title>
        <authorList>
            <person name="Lovell J.T."/>
            <person name="Jenkins J."/>
            <person name="Shu S."/>
            <person name="Juenger T.E."/>
            <person name="Schmutz J."/>
        </authorList>
    </citation>
    <scope>NUCLEOTIDE SEQUENCE</scope>
    <source>
        <strain evidence="1">AP13</strain>
    </source>
</reference>
<keyword evidence="2" id="KW-1185">Reference proteome</keyword>
<sequence length="290" mass="32779">MDNRFNPYNCDGENSQACPGAEQWQFPLDEIEEGTNSQFVRNSGGQFESGEANFGFVQEDQRHSNLEANDSMLQMPAPRQRKGTSKRVSQRGKAFSKEEDKTICSAFLNVSKDPVTGTNQSSGGYYQRMHQYFLENLGAHSTRSHKAVQHRWMAIQKAVNRFSGFFSTVQRLDESGKTEENQIDDAVKMFEETETWTLRHCWNILRHEPKWSDKMLEINSVGMGTRVNGVAVDDVGKPVSGANADTTARPEALPSPWRPQIFCLINIYDCLDKFQKGPNHSAFCHCIGVI</sequence>
<comment type="caution">
    <text evidence="1">The sequence shown here is derived from an EMBL/GenBank/DDBJ whole genome shotgun (WGS) entry which is preliminary data.</text>
</comment>
<dbReference type="AlphaFoldDB" id="A0A8T0MIJ4"/>